<protein>
    <submittedName>
        <fullName evidence="1">Uncharacterized protein</fullName>
    </submittedName>
</protein>
<proteinExistence type="predicted"/>
<evidence type="ECO:0000313" key="2">
    <source>
        <dbReference type="Proteomes" id="UP000708208"/>
    </source>
</evidence>
<reference evidence="1" key="1">
    <citation type="submission" date="2021-06" db="EMBL/GenBank/DDBJ databases">
        <authorList>
            <person name="Hodson N. C."/>
            <person name="Mongue J. A."/>
            <person name="Jaron S. K."/>
        </authorList>
    </citation>
    <scope>NUCLEOTIDE SEQUENCE</scope>
</reference>
<evidence type="ECO:0000313" key="1">
    <source>
        <dbReference type="EMBL" id="CAG7722226.1"/>
    </source>
</evidence>
<dbReference type="AlphaFoldDB" id="A0A8J2JQJ4"/>
<feature type="non-terminal residue" evidence="1">
    <location>
        <position position="1"/>
    </location>
</feature>
<keyword evidence="2" id="KW-1185">Reference proteome</keyword>
<name>A0A8J2JQJ4_9HEXA</name>
<dbReference type="Proteomes" id="UP000708208">
    <property type="component" value="Unassembled WGS sequence"/>
</dbReference>
<dbReference type="EMBL" id="CAJVCH010087409">
    <property type="protein sequence ID" value="CAG7722226.1"/>
    <property type="molecule type" value="Genomic_DNA"/>
</dbReference>
<accession>A0A8J2JQJ4</accession>
<gene>
    <name evidence="1" type="ORF">AFUS01_LOCUS11385</name>
</gene>
<comment type="caution">
    <text evidence="1">The sequence shown here is derived from an EMBL/GenBank/DDBJ whole genome shotgun (WGS) entry which is preliminary data.</text>
</comment>
<organism evidence="1 2">
    <name type="scientific">Allacma fusca</name>
    <dbReference type="NCBI Taxonomy" id="39272"/>
    <lineage>
        <taxon>Eukaryota</taxon>
        <taxon>Metazoa</taxon>
        <taxon>Ecdysozoa</taxon>
        <taxon>Arthropoda</taxon>
        <taxon>Hexapoda</taxon>
        <taxon>Collembola</taxon>
        <taxon>Symphypleona</taxon>
        <taxon>Sminthuridae</taxon>
        <taxon>Allacma</taxon>
    </lineage>
</organism>
<sequence length="58" mass="6734">MRAKKIQRYLLGKIFLVTQVFGQTFLVVGQNIFATQVVDQQFLIPIQDHLNFEVIQTP</sequence>